<evidence type="ECO:0000313" key="4">
    <source>
        <dbReference type="EMBL" id="AWK76525.1"/>
    </source>
</evidence>
<dbReference type="PROSITE" id="PS51257">
    <property type="entry name" value="PROKAR_LIPOPROTEIN"/>
    <property type="match status" value="1"/>
</dbReference>
<evidence type="ECO:0000256" key="1">
    <source>
        <dbReference type="SAM" id="SignalP"/>
    </source>
</evidence>
<dbReference type="InterPro" id="IPR005693">
    <property type="entry name" value="Mce"/>
</dbReference>
<dbReference type="EMBL" id="CP021355">
    <property type="protein sequence ID" value="AWK76525.1"/>
    <property type="molecule type" value="Genomic_DNA"/>
</dbReference>
<dbReference type="NCBIfam" id="TIGR00996">
    <property type="entry name" value="Mtu_fam_mce"/>
    <property type="match status" value="1"/>
</dbReference>
<dbReference type="Pfam" id="PF11887">
    <property type="entry name" value="Mce4_CUP1"/>
    <property type="match status" value="1"/>
</dbReference>
<dbReference type="RefSeq" id="WP_109335969.1">
    <property type="nucleotide sequence ID" value="NZ_CP021355.1"/>
</dbReference>
<keyword evidence="5" id="KW-1185">Reference proteome</keyword>
<dbReference type="Pfam" id="PF02470">
    <property type="entry name" value="MlaD"/>
    <property type="match status" value="1"/>
</dbReference>
<feature type="signal peptide" evidence="1">
    <location>
        <begin position="1"/>
        <end position="19"/>
    </location>
</feature>
<feature type="chain" id="PRO_5038815577" evidence="1">
    <location>
        <begin position="20"/>
        <end position="378"/>
    </location>
</feature>
<dbReference type="PANTHER" id="PTHR33371">
    <property type="entry name" value="INTERMEMBRANE PHOSPHOLIPID TRANSPORT SYSTEM BINDING PROTEIN MLAD-RELATED"/>
    <property type="match status" value="1"/>
</dbReference>
<dbReference type="Proteomes" id="UP000245711">
    <property type="component" value="Plasmid pRB98"/>
</dbReference>
<dbReference type="GO" id="GO:0005576">
    <property type="term" value="C:extracellular region"/>
    <property type="evidence" value="ECO:0007669"/>
    <property type="project" value="TreeGrafter"/>
</dbReference>
<organism evidence="4 5">
    <name type="scientific">Rhodococcus oxybenzonivorans</name>
    <dbReference type="NCBI Taxonomy" id="1990687"/>
    <lineage>
        <taxon>Bacteria</taxon>
        <taxon>Bacillati</taxon>
        <taxon>Actinomycetota</taxon>
        <taxon>Actinomycetes</taxon>
        <taxon>Mycobacteriales</taxon>
        <taxon>Nocardiaceae</taxon>
        <taxon>Rhodococcus</taxon>
    </lineage>
</organism>
<dbReference type="AlphaFoldDB" id="A0A2S2C6N4"/>
<dbReference type="InterPro" id="IPR052336">
    <property type="entry name" value="MlaD_Phospholipid_Transporter"/>
</dbReference>
<keyword evidence="4" id="KW-0614">Plasmid</keyword>
<evidence type="ECO:0000313" key="5">
    <source>
        <dbReference type="Proteomes" id="UP000245711"/>
    </source>
</evidence>
<dbReference type="OrthoDB" id="9774928at2"/>
<keyword evidence="1" id="KW-0732">Signal</keyword>
<geneLocation type="plasmid" evidence="5">
    <name>prb98</name>
</geneLocation>
<gene>
    <name evidence="4" type="ORF">CBI38_34685</name>
</gene>
<accession>A0A2S2C6N4</accession>
<evidence type="ECO:0000259" key="3">
    <source>
        <dbReference type="Pfam" id="PF11887"/>
    </source>
</evidence>
<evidence type="ECO:0000259" key="2">
    <source>
        <dbReference type="Pfam" id="PF02470"/>
    </source>
</evidence>
<feature type="domain" description="Mce/MlaD" evidence="2">
    <location>
        <begin position="45"/>
        <end position="120"/>
    </location>
</feature>
<protein>
    <submittedName>
        <fullName evidence="4">Mammalian cell entry protein</fullName>
    </submittedName>
</protein>
<dbReference type="InterPro" id="IPR003399">
    <property type="entry name" value="Mce/MlaD"/>
</dbReference>
<reference evidence="4 5" key="1">
    <citation type="submission" date="2017-05" db="EMBL/GenBank/DDBJ databases">
        <title>Isolation of Rhodococcus sp. S2-17 biodegrading of BP-3.</title>
        <authorList>
            <person name="Lee Y."/>
            <person name="Kim K.H."/>
            <person name="Chun B.H."/>
            <person name="Jung H.S."/>
            <person name="Jeon C.O."/>
        </authorList>
    </citation>
    <scope>NUCLEOTIDE SEQUENCE [LARGE SCALE GENOMIC DNA]</scope>
    <source>
        <strain evidence="4 5">S2-17</strain>
        <plasmid evidence="5">prb98</plasmid>
    </source>
</reference>
<dbReference type="InterPro" id="IPR024516">
    <property type="entry name" value="Mce_C"/>
</dbReference>
<dbReference type="KEGG" id="roz:CBI38_34685"/>
<name>A0A2S2C6N4_9NOCA</name>
<dbReference type="PANTHER" id="PTHR33371:SF15">
    <property type="entry name" value="LIPOPROTEIN LPRN"/>
    <property type="match status" value="1"/>
</dbReference>
<feature type="domain" description="Mammalian cell entry C-terminal" evidence="3">
    <location>
        <begin position="128"/>
        <end position="298"/>
    </location>
</feature>
<proteinExistence type="predicted"/>
<sequence>MMLKSRRVAKIGMGLTAAALVLSGCEWQGVNSLPIPGTEGNGPGSYTVDIEMPNVASLQRNSRVRVADVDVGHVTDIRLQDWHALVTVQLDGGVTLPKNTVAKVGQTSLLGTLHVELAPPLDEPAEGRLADEDTIPIAHAGLYPTTEQTLASVSTLLNGGGLAQLNQIDTQLNAALSGHETDVRSLITQLDTFTSALNEQKDDIITASEGLDRLAGTVNAQTPVLERALDSIPPALAVLNEQKDNLSNAIVSVGNFAEVANRGVTESHDDLVRNLRALEPTLRGLADAGPALTQALGYLPTFPWPLDGTPNFVKGDYANLSPIIDLTLGRLDNSVLQGTPAEGSLIALETAMGRTLGRQPNVATTANPLTAPMAGSGN</sequence>